<name>A0AAE8XNP9_9CAUD</name>
<proteinExistence type="predicted"/>
<sequence>MNTKQSKPALSGNGTTNRTEVDAMATVVLILGKSGSGKSTSLRNFKPSDVALVQVIGKRLPFKGAGEWKPFVTDDHARIIAASRKASASGRKVIVIDDYQYVLANEFMRRSQEKGYDKFNDIGRHTWDVFDALLKLPDDVRVYILSHTEESETGQIKMKTVGKMLDDKITLEGLVTICLRAIVQDGHHYFSTRNNGSDTTKAPMGMFEEDMIDNDLAAVDAAICAYYQFESPKAA</sequence>
<accession>A0AAE8XNP9</accession>
<keyword evidence="2" id="KW-1185">Reference proteome</keyword>
<protein>
    <recommendedName>
        <fullName evidence="3">ATP-binding protein</fullName>
    </recommendedName>
</protein>
<reference evidence="1" key="1">
    <citation type="submission" date="2021-08" db="EMBL/GenBank/DDBJ databases">
        <authorList>
            <person name="Martino G."/>
            <person name="Holtappels D."/>
            <person name="Wagemans J."/>
            <person name="Lavigne R."/>
            <person name="Turina M."/>
            <person name="Ciuffo M."/>
        </authorList>
    </citation>
    <scope>NUCLEOTIDE SEQUENCE</scope>
</reference>
<dbReference type="SUPFAM" id="SSF52540">
    <property type="entry name" value="P-loop containing nucleoside triphosphate hydrolases"/>
    <property type="match status" value="1"/>
</dbReference>
<gene>
    <name evidence="1" type="ORF">psageK9_31c</name>
</gene>
<evidence type="ECO:0000313" key="1">
    <source>
        <dbReference type="EMBL" id="UAW53901.1"/>
    </source>
</evidence>
<dbReference type="InterPro" id="IPR027417">
    <property type="entry name" value="P-loop_NTPase"/>
</dbReference>
<evidence type="ECO:0008006" key="3">
    <source>
        <dbReference type="Google" id="ProtNLM"/>
    </source>
</evidence>
<dbReference type="EMBL" id="MZ868718">
    <property type="protein sequence ID" value="UAW53901.1"/>
    <property type="molecule type" value="Genomic_DNA"/>
</dbReference>
<organism evidence="1 2">
    <name type="scientific">Pseudomonas phage psageK9</name>
    <dbReference type="NCBI Taxonomy" id="2875722"/>
    <lineage>
        <taxon>Viruses</taxon>
        <taxon>Duplodnaviria</taxon>
        <taxon>Heunggongvirae</taxon>
        <taxon>Uroviricota</taxon>
        <taxon>Caudoviricetes</taxon>
        <taxon>Readingvirus</taxon>
        <taxon>Readingvirus psageK9</taxon>
    </lineage>
</organism>
<dbReference type="Proteomes" id="UP000828785">
    <property type="component" value="Segment"/>
</dbReference>
<evidence type="ECO:0000313" key="2">
    <source>
        <dbReference type="Proteomes" id="UP000828785"/>
    </source>
</evidence>